<keyword evidence="9" id="KW-1185">Reference proteome</keyword>
<dbReference type="GO" id="GO:1905786">
    <property type="term" value="P:positive regulation of anaphase-promoting complex-dependent catabolic process"/>
    <property type="evidence" value="ECO:0007669"/>
    <property type="project" value="TreeGrafter"/>
</dbReference>
<proteinExistence type="inferred from homology"/>
<evidence type="ECO:0000256" key="3">
    <source>
        <dbReference type="ARBA" id="ARBA00022618"/>
    </source>
</evidence>
<dbReference type="PANTHER" id="PTHR19918:SF43">
    <property type="entry name" value="CELL DIVISION CYCLE 20.2, COFACTOR OF APC COMPLEX-LIKE ISOFORM X2"/>
    <property type="match status" value="1"/>
</dbReference>
<dbReference type="OrthoDB" id="10263272at2759"/>
<dbReference type="PaxDb" id="3827-XP_004497861.1"/>
<comment type="similarity">
    <text evidence="1">Belongs to the WD repeat CDC20/Fizzy family.</text>
</comment>
<dbReference type="KEGG" id="cam:101504916"/>
<dbReference type="UniPathway" id="UPA00143"/>
<dbReference type="InterPro" id="IPR033010">
    <property type="entry name" value="Cdc20/Fizzy"/>
</dbReference>
<dbReference type="GeneID" id="101504916"/>
<dbReference type="GO" id="GO:0031145">
    <property type="term" value="P:anaphase-promoting complex-dependent catabolic process"/>
    <property type="evidence" value="ECO:0007669"/>
    <property type="project" value="TreeGrafter"/>
</dbReference>
<accession>A0A1S2Y1I7</accession>
<dbReference type="InterPro" id="IPR019775">
    <property type="entry name" value="WD40_repeat_CS"/>
</dbReference>
<dbReference type="InterPro" id="IPR015943">
    <property type="entry name" value="WD40/YVTN_repeat-like_dom_sf"/>
</dbReference>
<dbReference type="Pfam" id="PF24807">
    <property type="entry name" value="WD40_CDC20-Fz"/>
    <property type="match status" value="1"/>
</dbReference>
<dbReference type="PANTHER" id="PTHR19918">
    <property type="entry name" value="CELL DIVISION CYCLE 20 CDC20 FIZZY -RELATED"/>
    <property type="match status" value="1"/>
</dbReference>
<dbReference type="GO" id="GO:0005680">
    <property type="term" value="C:anaphase-promoting complex"/>
    <property type="evidence" value="ECO:0007669"/>
    <property type="project" value="TreeGrafter"/>
</dbReference>
<reference evidence="9" key="1">
    <citation type="journal article" date="2013" name="Nat. Biotechnol.">
        <title>Draft genome sequence of chickpea (Cicer arietinum) provides a resource for trait improvement.</title>
        <authorList>
            <person name="Varshney R.K."/>
            <person name="Song C."/>
            <person name="Saxena R.K."/>
            <person name="Azam S."/>
            <person name="Yu S."/>
            <person name="Sharpe A.G."/>
            <person name="Cannon S."/>
            <person name="Baek J."/>
            <person name="Rosen B.D."/>
            <person name="Tar'an B."/>
            <person name="Millan T."/>
            <person name="Zhang X."/>
            <person name="Ramsay L.D."/>
            <person name="Iwata A."/>
            <person name="Wang Y."/>
            <person name="Nelson W."/>
            <person name="Farmer A.D."/>
            <person name="Gaur P.M."/>
            <person name="Soderlund C."/>
            <person name="Penmetsa R.V."/>
            <person name="Xu C."/>
            <person name="Bharti A.K."/>
            <person name="He W."/>
            <person name="Winter P."/>
            <person name="Zhao S."/>
            <person name="Hane J.K."/>
            <person name="Carrasquilla-Garcia N."/>
            <person name="Condie J.A."/>
            <person name="Upadhyaya H.D."/>
            <person name="Luo M.C."/>
            <person name="Thudi M."/>
            <person name="Gowda C.L."/>
            <person name="Singh N.P."/>
            <person name="Lichtenzveig J."/>
            <person name="Gali K.K."/>
            <person name="Rubio J."/>
            <person name="Nadarajan N."/>
            <person name="Dolezel J."/>
            <person name="Bansal K.C."/>
            <person name="Xu X."/>
            <person name="Edwards D."/>
            <person name="Zhang G."/>
            <person name="Kahl G."/>
            <person name="Gil J."/>
            <person name="Singh K.B."/>
            <person name="Datta S.K."/>
            <person name="Jackson S.A."/>
            <person name="Wang J."/>
            <person name="Cook D.R."/>
        </authorList>
    </citation>
    <scope>NUCLEOTIDE SEQUENCE [LARGE SCALE GENOMIC DNA]</scope>
    <source>
        <strain evidence="9">cv. CDC Frontier</strain>
    </source>
</reference>
<protein>
    <submittedName>
        <fullName evidence="10">Cell division cycle 20.2, cofactor of APC complex-like</fullName>
    </submittedName>
</protein>
<evidence type="ECO:0000256" key="7">
    <source>
        <dbReference type="PROSITE-ProRule" id="PRU00221"/>
    </source>
</evidence>
<evidence type="ECO:0000256" key="6">
    <source>
        <dbReference type="ARBA" id="ARBA00023306"/>
    </source>
</evidence>
<dbReference type="GO" id="GO:0051301">
    <property type="term" value="P:cell division"/>
    <property type="evidence" value="ECO:0007669"/>
    <property type="project" value="UniProtKB-KW"/>
</dbReference>
<dbReference type="PROSITE" id="PS50294">
    <property type="entry name" value="WD_REPEATS_REGION"/>
    <property type="match status" value="2"/>
</dbReference>
<organism evidence="9 10">
    <name type="scientific">Cicer arietinum</name>
    <name type="common">Chickpea</name>
    <name type="synonym">Garbanzo</name>
    <dbReference type="NCBI Taxonomy" id="3827"/>
    <lineage>
        <taxon>Eukaryota</taxon>
        <taxon>Viridiplantae</taxon>
        <taxon>Streptophyta</taxon>
        <taxon>Embryophyta</taxon>
        <taxon>Tracheophyta</taxon>
        <taxon>Spermatophyta</taxon>
        <taxon>Magnoliopsida</taxon>
        <taxon>eudicotyledons</taxon>
        <taxon>Gunneridae</taxon>
        <taxon>Pentapetalae</taxon>
        <taxon>rosids</taxon>
        <taxon>fabids</taxon>
        <taxon>Fabales</taxon>
        <taxon>Fabaceae</taxon>
        <taxon>Papilionoideae</taxon>
        <taxon>50 kb inversion clade</taxon>
        <taxon>NPAAA clade</taxon>
        <taxon>Hologalegina</taxon>
        <taxon>IRL clade</taxon>
        <taxon>Cicereae</taxon>
        <taxon>Cicer</taxon>
    </lineage>
</organism>
<keyword evidence="6" id="KW-0131">Cell cycle</keyword>
<evidence type="ECO:0000259" key="8">
    <source>
        <dbReference type="Pfam" id="PF24807"/>
    </source>
</evidence>
<keyword evidence="5" id="KW-0498">Mitosis</keyword>
<dbReference type="InterPro" id="IPR056150">
    <property type="entry name" value="WD40_CDC20-Fz"/>
</dbReference>
<dbReference type="AlphaFoldDB" id="A0A1S2Y1I7"/>
<dbReference type="Gene3D" id="2.130.10.10">
    <property type="entry name" value="YVTN repeat-like/Quinoprotein amine dehydrogenase"/>
    <property type="match status" value="1"/>
</dbReference>
<dbReference type="eggNOG" id="KOG0305">
    <property type="taxonomic scope" value="Eukaryota"/>
</dbReference>
<feature type="repeat" description="WD" evidence="7">
    <location>
        <begin position="393"/>
        <end position="426"/>
    </location>
</feature>
<evidence type="ECO:0000313" key="9">
    <source>
        <dbReference type="Proteomes" id="UP000087171"/>
    </source>
</evidence>
<feature type="domain" description="CDC20/Fizzy WD40" evidence="8">
    <location>
        <begin position="128"/>
        <end position="424"/>
    </location>
</feature>
<dbReference type="SMART" id="SM00320">
    <property type="entry name" value="WD40"/>
    <property type="match status" value="5"/>
</dbReference>
<dbReference type="SUPFAM" id="SSF50978">
    <property type="entry name" value="WD40 repeat-like"/>
    <property type="match status" value="1"/>
</dbReference>
<dbReference type="STRING" id="3827.A0A1S2Y1I7"/>
<dbReference type="InterPro" id="IPR001680">
    <property type="entry name" value="WD40_rpt"/>
</dbReference>
<dbReference type="RefSeq" id="XP_004497861.1">
    <property type="nucleotide sequence ID" value="XM_004497804.3"/>
</dbReference>
<keyword evidence="2 7" id="KW-0853">WD repeat</keyword>
<keyword evidence="4" id="KW-0677">Repeat</keyword>
<evidence type="ECO:0000256" key="5">
    <source>
        <dbReference type="ARBA" id="ARBA00022776"/>
    </source>
</evidence>
<evidence type="ECO:0000256" key="1">
    <source>
        <dbReference type="ARBA" id="ARBA00006445"/>
    </source>
</evidence>
<dbReference type="GO" id="GO:1990757">
    <property type="term" value="F:ubiquitin ligase activator activity"/>
    <property type="evidence" value="ECO:0007669"/>
    <property type="project" value="TreeGrafter"/>
</dbReference>
<feature type="repeat" description="WD" evidence="7">
    <location>
        <begin position="256"/>
        <end position="288"/>
    </location>
</feature>
<evidence type="ECO:0000313" key="10">
    <source>
        <dbReference type="RefSeq" id="XP_004497861.1"/>
    </source>
</evidence>
<dbReference type="PROSITE" id="PS50082">
    <property type="entry name" value="WD_REPEATS_2"/>
    <property type="match status" value="2"/>
</dbReference>
<dbReference type="GO" id="GO:0016567">
    <property type="term" value="P:protein ubiquitination"/>
    <property type="evidence" value="ECO:0007669"/>
    <property type="project" value="UniProtKB-UniPathway"/>
</dbReference>
<dbReference type="GO" id="GO:0010997">
    <property type="term" value="F:anaphase-promoting complex binding"/>
    <property type="evidence" value="ECO:0007669"/>
    <property type="project" value="InterPro"/>
</dbReference>
<keyword evidence="3" id="KW-0132">Cell division</keyword>
<dbReference type="InterPro" id="IPR036322">
    <property type="entry name" value="WD40_repeat_dom_sf"/>
</dbReference>
<sequence>MWNLDCDWYTPRSLLSTPTDYHFPGDRFIPNRSLMDLDQAHTFLTNKPTQKFHNKHFNDAYRQKLDEKLTLDSEGKPFRMLVFRGSPKVSKKSIRHMDVIRQEEEAAFQNNRNQLIRRRLPKKESRVLDAPKIRNDFYTNTMDWGKNNILAVALGREIYLWNSVTADVFQLFKANDNNYPTSVSWSEDSKYLATGFMHSNLHLFDAETSKTIRKLEGHSQRIATLAWNGHILTSGSHDKSIINHDVRAKSNVTSRVKGHKAEVCGLKWSKRRNILASGGNENHIYIWESNKMNSSNFLHCFKGHCAAVKALAWCPYDSSVLASGGGTDDRCIKLWNVQKGTNICSIDTKAQVCGLEWNRHHKEILSGHGFSTSAEYNQLCLWEYPSMTKVGGLDPHASRVLHLSQSPDGLTTVSAGADETLRFWDVFGPPATKTKEASVLDNLLSLKISPIR</sequence>
<dbReference type="Proteomes" id="UP000087171">
    <property type="component" value="Chromosome Ca4"/>
</dbReference>
<gene>
    <name evidence="10" type="primary">LOC101504916</name>
</gene>
<name>A0A1S2Y1I7_CICAR</name>
<evidence type="ECO:0000256" key="2">
    <source>
        <dbReference type="ARBA" id="ARBA00022574"/>
    </source>
</evidence>
<reference evidence="10" key="2">
    <citation type="submission" date="2025-08" db="UniProtKB">
        <authorList>
            <consortium name="RefSeq"/>
        </authorList>
    </citation>
    <scope>IDENTIFICATION</scope>
    <source>
        <tissue evidence="10">Etiolated seedlings</tissue>
    </source>
</reference>
<dbReference type="PROSITE" id="PS00678">
    <property type="entry name" value="WD_REPEATS_1"/>
    <property type="match status" value="1"/>
</dbReference>
<evidence type="ECO:0000256" key="4">
    <source>
        <dbReference type="ARBA" id="ARBA00022737"/>
    </source>
</evidence>